<evidence type="ECO:0000313" key="7">
    <source>
        <dbReference type="Proteomes" id="UP000694406"/>
    </source>
</evidence>
<dbReference type="AlphaFoldDB" id="A0A8C5SGV6"/>
<evidence type="ECO:0000256" key="4">
    <source>
        <dbReference type="SAM" id="MobiDB-lite"/>
    </source>
</evidence>
<feature type="compositionally biased region" description="Basic residues" evidence="4">
    <location>
        <begin position="543"/>
        <end position="559"/>
    </location>
</feature>
<keyword evidence="7" id="KW-1185">Reference proteome</keyword>
<keyword evidence="2" id="KW-0143">Chaperone</keyword>
<dbReference type="PANTHER" id="PTHR15410:SF2">
    <property type="entry name" value="HIRA-INTERACTING PROTEIN 3"/>
    <property type="match status" value="1"/>
</dbReference>
<feature type="compositionally biased region" description="Basic and acidic residues" evidence="4">
    <location>
        <begin position="235"/>
        <end position="254"/>
    </location>
</feature>
<name>A0A8C5SGV6_LATLA</name>
<evidence type="ECO:0000256" key="3">
    <source>
        <dbReference type="ARBA" id="ARBA00023242"/>
    </source>
</evidence>
<sequence length="695" mass="79072">MAGVVSGLQQRMRDFVSRLFQGSPDLSILTHGIIREKYLDHIGLENLSRQEKKQLKQLVEEELIQMKVDQPPSNVELRTEAQDSINHKRPLHSSHSSEDEIKNEKKQKRQKIETKLEVSSDEMDFGIDSKKRLCHSCPKLLRFSDSSDQQDSGAGNHRTESESNEETTRSKRKPSLQEARWERGQGRKSPKSQGIGGSQKRRVNESEETTIDTGQSDLAEGVKECGKVTEGNSLKQRDLNKKVDKGSKDNDPKGKAKNRIMNKQRNENLSKRGTDLSEVEEISKKKREWSKSENEEKNSFSTNKAPQRMGRGTQKDSEGNESEATSGSGPDEKFNLQKKMADSQCRKKSRVVEDLGSSSEDSANQCPGRKEGAKRARGERGNQQTENHSKPKRQSKDTEGRKKMQREDLHRKKLGKVKKMVQRIQDSTSEEYESESGEHKSSEEKKKWVQDPTHGEGESQSEMNQGQSREAAPIIMSESESDESEDGDLGRTLEKKKKDVSRFDSSQGEKKLKKRGAQKSQRKSIRVEISVLTSEDSESEFKGKKKIQSQQQRRTKRCQRGSATKEKSGEGSSSEGDDPITSQQHLHRKGKRHHSGKNKEHPFIQRLKRYIRECGVRRNYKKLLADCHSRKAQTEALKEELRSLGIKGTLSLAKCKALKQKREEAAEMASLDINNIIVTEGRPKRRKVWSLYNKP</sequence>
<evidence type="ECO:0000256" key="1">
    <source>
        <dbReference type="ARBA" id="ARBA00004123"/>
    </source>
</evidence>
<feature type="compositionally biased region" description="Basic and acidic residues" evidence="4">
    <location>
        <begin position="157"/>
        <end position="169"/>
    </location>
</feature>
<feature type="compositionally biased region" description="Basic and acidic residues" evidence="4">
    <location>
        <begin position="488"/>
        <end position="510"/>
    </location>
</feature>
<feature type="region of interest" description="Disordered" evidence="4">
    <location>
        <begin position="70"/>
        <end position="117"/>
    </location>
</feature>
<feature type="domain" description="Histone chaperone" evidence="5">
    <location>
        <begin position="662"/>
        <end position="694"/>
    </location>
</feature>
<dbReference type="GeneTree" id="ENSGT00390000014062"/>
<feature type="compositionally biased region" description="Basic residues" evidence="4">
    <location>
        <begin position="411"/>
        <end position="421"/>
    </location>
</feature>
<dbReference type="PANTHER" id="PTHR15410">
    <property type="entry name" value="HIRA-INTERACTING PROTEIN 3"/>
    <property type="match status" value="1"/>
</dbReference>
<reference evidence="6" key="1">
    <citation type="submission" date="2025-08" db="UniProtKB">
        <authorList>
            <consortium name="Ensembl"/>
        </authorList>
    </citation>
    <scope>IDENTIFICATION</scope>
</reference>
<evidence type="ECO:0000313" key="6">
    <source>
        <dbReference type="Ensembl" id="ENSLLTP00000017355.1"/>
    </source>
</evidence>
<comment type="subcellular location">
    <subcellularLocation>
        <location evidence="1">Nucleus</location>
    </subcellularLocation>
</comment>
<organism evidence="6 7">
    <name type="scientific">Laticauda laticaudata</name>
    <name type="common">Blue-ringed sea krait</name>
    <name type="synonym">Blue-lipped sea krait</name>
    <dbReference type="NCBI Taxonomy" id="8630"/>
    <lineage>
        <taxon>Eukaryota</taxon>
        <taxon>Metazoa</taxon>
        <taxon>Chordata</taxon>
        <taxon>Craniata</taxon>
        <taxon>Vertebrata</taxon>
        <taxon>Euteleostomi</taxon>
        <taxon>Lepidosauria</taxon>
        <taxon>Squamata</taxon>
        <taxon>Bifurcata</taxon>
        <taxon>Unidentata</taxon>
        <taxon>Episquamata</taxon>
        <taxon>Toxicofera</taxon>
        <taxon>Serpentes</taxon>
        <taxon>Colubroidea</taxon>
        <taxon>Elapidae</taxon>
        <taxon>Laticaudinae</taxon>
        <taxon>Laticauda</taxon>
    </lineage>
</organism>
<dbReference type="SMART" id="SM01082">
    <property type="entry name" value="CHZ"/>
    <property type="match status" value="1"/>
</dbReference>
<feature type="compositionally biased region" description="Polar residues" evidence="4">
    <location>
        <begin position="356"/>
        <end position="365"/>
    </location>
</feature>
<feature type="compositionally biased region" description="Basic residues" evidence="4">
    <location>
        <begin position="511"/>
        <end position="524"/>
    </location>
</feature>
<feature type="compositionally biased region" description="Basic and acidic residues" evidence="4">
    <location>
        <begin position="95"/>
        <end position="117"/>
    </location>
</feature>
<feature type="compositionally biased region" description="Basic and acidic residues" evidence="4">
    <location>
        <begin position="394"/>
        <end position="410"/>
    </location>
</feature>
<keyword evidence="3" id="KW-0539">Nucleus</keyword>
<reference evidence="6" key="2">
    <citation type="submission" date="2025-09" db="UniProtKB">
        <authorList>
            <consortium name="Ensembl"/>
        </authorList>
    </citation>
    <scope>IDENTIFICATION</scope>
</reference>
<feature type="region of interest" description="Disordered" evidence="4">
    <location>
        <begin position="143"/>
        <end position="604"/>
    </location>
</feature>
<accession>A0A8C5SGV6</accession>
<feature type="compositionally biased region" description="Basic and acidic residues" evidence="4">
    <location>
        <begin position="264"/>
        <end position="275"/>
    </location>
</feature>
<dbReference type="InterPro" id="IPR037647">
    <property type="entry name" value="HIRIP3"/>
</dbReference>
<dbReference type="Proteomes" id="UP000694406">
    <property type="component" value="Unplaced"/>
</dbReference>
<feature type="compositionally biased region" description="Basic and acidic residues" evidence="4">
    <location>
        <begin position="368"/>
        <end position="380"/>
    </location>
</feature>
<proteinExistence type="predicted"/>
<feature type="compositionally biased region" description="Basic and acidic residues" evidence="4">
    <location>
        <begin position="436"/>
        <end position="457"/>
    </location>
</feature>
<protein>
    <recommendedName>
        <fullName evidence="5">Histone chaperone domain-containing protein</fullName>
    </recommendedName>
</protein>
<evidence type="ECO:0000256" key="2">
    <source>
        <dbReference type="ARBA" id="ARBA00023186"/>
    </source>
</evidence>
<feature type="compositionally biased region" description="Basic residues" evidence="4">
    <location>
        <begin position="585"/>
        <end position="596"/>
    </location>
</feature>
<dbReference type="GO" id="GO:0005634">
    <property type="term" value="C:nucleus"/>
    <property type="evidence" value="ECO:0007669"/>
    <property type="project" value="UniProtKB-SubCell"/>
</dbReference>
<evidence type="ECO:0000259" key="5">
    <source>
        <dbReference type="SMART" id="SM01082"/>
    </source>
</evidence>
<feature type="compositionally biased region" description="Polar residues" evidence="4">
    <location>
        <begin position="458"/>
        <end position="468"/>
    </location>
</feature>
<feature type="compositionally biased region" description="Basic and acidic residues" evidence="4">
    <location>
        <begin position="330"/>
        <end position="353"/>
    </location>
</feature>
<feature type="compositionally biased region" description="Basic and acidic residues" evidence="4">
    <location>
        <begin position="289"/>
        <end position="298"/>
    </location>
</feature>
<dbReference type="InterPro" id="IPR019098">
    <property type="entry name" value="Histone_chaperone_domain_CHZ"/>
</dbReference>
<dbReference type="Ensembl" id="ENSLLTT00000018001.1">
    <property type="protein sequence ID" value="ENSLLTP00000017355.1"/>
    <property type="gene ID" value="ENSLLTG00000013180.1"/>
</dbReference>